<comment type="subcellular location">
    <subcellularLocation>
        <location evidence="1 7">Cell membrane</location>
        <topology evidence="1 7">Multi-pass membrane protein</topology>
    </subcellularLocation>
</comment>
<evidence type="ECO:0000313" key="9">
    <source>
        <dbReference type="EMBL" id="MBC5690324.1"/>
    </source>
</evidence>
<dbReference type="GO" id="GO:0005886">
    <property type="term" value="C:plasma membrane"/>
    <property type="evidence" value="ECO:0007669"/>
    <property type="project" value="UniProtKB-SubCell"/>
</dbReference>
<keyword evidence="3" id="KW-1003">Cell membrane</keyword>
<evidence type="ECO:0000313" key="10">
    <source>
        <dbReference type="Proteomes" id="UP000652477"/>
    </source>
</evidence>
<dbReference type="SUPFAM" id="SSF161098">
    <property type="entry name" value="MetI-like"/>
    <property type="match status" value="1"/>
</dbReference>
<feature type="transmembrane region" description="Helical" evidence="7">
    <location>
        <begin position="258"/>
        <end position="280"/>
    </location>
</feature>
<dbReference type="PROSITE" id="PS50928">
    <property type="entry name" value="ABC_TM1"/>
    <property type="match status" value="1"/>
</dbReference>
<evidence type="ECO:0000256" key="6">
    <source>
        <dbReference type="ARBA" id="ARBA00023136"/>
    </source>
</evidence>
<dbReference type="GO" id="GO:0055085">
    <property type="term" value="P:transmembrane transport"/>
    <property type="evidence" value="ECO:0007669"/>
    <property type="project" value="InterPro"/>
</dbReference>
<dbReference type="AlphaFoldDB" id="A0A923LLX9"/>
<keyword evidence="2 7" id="KW-0813">Transport</keyword>
<sequence>MKTKKFNWNYVLIAPALIISVCIILVPGIMTVIYSFTDWNGLSPEINFIGFRNFIELFHDKIFYKAITNNIIWTILFLTIPVCIGMLAAMLLLSRRRTRSIYQVAFLIPYVLAPSVNAMLWLNVIFSPVSGVISVLRNLGMDIGSPLANVKTAIYGCAAVDIWHYWSYLTVIYLAALRQTPTDQVEAARVEGCNGWQLFRYIYLPNIMSTVSLMFVMITIGSFLAFDYIKLMTGGGPAHATEVLGTYAYTFAFSSMKVGKAAACGLFISFFGLIASFIYARISRREERR</sequence>
<dbReference type="InterPro" id="IPR051393">
    <property type="entry name" value="ABC_transporter_permease"/>
</dbReference>
<keyword evidence="4 7" id="KW-0812">Transmembrane</keyword>
<keyword evidence="5 7" id="KW-1133">Transmembrane helix</keyword>
<feature type="transmembrane region" description="Helical" evidence="7">
    <location>
        <begin position="105"/>
        <end position="133"/>
    </location>
</feature>
<evidence type="ECO:0000256" key="4">
    <source>
        <dbReference type="ARBA" id="ARBA00022692"/>
    </source>
</evidence>
<dbReference type="Pfam" id="PF00528">
    <property type="entry name" value="BPD_transp_1"/>
    <property type="match status" value="1"/>
</dbReference>
<evidence type="ECO:0000256" key="2">
    <source>
        <dbReference type="ARBA" id="ARBA00022448"/>
    </source>
</evidence>
<dbReference type="PANTHER" id="PTHR30193">
    <property type="entry name" value="ABC TRANSPORTER PERMEASE PROTEIN"/>
    <property type="match status" value="1"/>
</dbReference>
<dbReference type="Gene3D" id="1.10.3720.10">
    <property type="entry name" value="MetI-like"/>
    <property type="match status" value="1"/>
</dbReference>
<evidence type="ECO:0000256" key="1">
    <source>
        <dbReference type="ARBA" id="ARBA00004651"/>
    </source>
</evidence>
<evidence type="ECO:0000256" key="7">
    <source>
        <dbReference type="RuleBase" id="RU363032"/>
    </source>
</evidence>
<accession>A0A923LLX9</accession>
<protein>
    <submittedName>
        <fullName evidence="9">Sugar ABC transporter permease</fullName>
    </submittedName>
</protein>
<feature type="domain" description="ABC transmembrane type-1" evidence="8">
    <location>
        <begin position="67"/>
        <end position="279"/>
    </location>
</feature>
<evidence type="ECO:0000256" key="3">
    <source>
        <dbReference type="ARBA" id="ARBA00022475"/>
    </source>
</evidence>
<name>A0A923LLX9_9FIRM</name>
<dbReference type="InterPro" id="IPR000515">
    <property type="entry name" value="MetI-like"/>
</dbReference>
<dbReference type="RefSeq" id="WP_186876978.1">
    <property type="nucleotide sequence ID" value="NZ_JACOPF010000004.1"/>
</dbReference>
<keyword evidence="10" id="KW-1185">Reference proteome</keyword>
<proteinExistence type="inferred from homology"/>
<comment type="similarity">
    <text evidence="7">Belongs to the binding-protein-dependent transport system permease family.</text>
</comment>
<feature type="transmembrane region" description="Helical" evidence="7">
    <location>
        <begin position="198"/>
        <end position="226"/>
    </location>
</feature>
<evidence type="ECO:0000259" key="8">
    <source>
        <dbReference type="PROSITE" id="PS50928"/>
    </source>
</evidence>
<dbReference type="Proteomes" id="UP000652477">
    <property type="component" value="Unassembled WGS sequence"/>
</dbReference>
<feature type="transmembrane region" description="Helical" evidence="7">
    <location>
        <begin position="71"/>
        <end position="93"/>
    </location>
</feature>
<gene>
    <name evidence="9" type="ORF">H8S37_15515</name>
</gene>
<organism evidence="9 10">
    <name type="scientific">Mediterraneibacter hominis</name>
    <dbReference type="NCBI Taxonomy" id="2763054"/>
    <lineage>
        <taxon>Bacteria</taxon>
        <taxon>Bacillati</taxon>
        <taxon>Bacillota</taxon>
        <taxon>Clostridia</taxon>
        <taxon>Lachnospirales</taxon>
        <taxon>Lachnospiraceae</taxon>
        <taxon>Mediterraneibacter</taxon>
    </lineage>
</organism>
<feature type="transmembrane region" description="Helical" evidence="7">
    <location>
        <begin position="12"/>
        <end position="36"/>
    </location>
</feature>
<dbReference type="PANTHER" id="PTHR30193:SF37">
    <property type="entry name" value="INNER MEMBRANE ABC TRANSPORTER PERMEASE PROTEIN YCJO"/>
    <property type="match status" value="1"/>
</dbReference>
<dbReference type="InterPro" id="IPR035906">
    <property type="entry name" value="MetI-like_sf"/>
</dbReference>
<reference evidence="9" key="1">
    <citation type="submission" date="2020-08" db="EMBL/GenBank/DDBJ databases">
        <title>Genome public.</title>
        <authorList>
            <person name="Liu C."/>
            <person name="Sun Q."/>
        </authorList>
    </citation>
    <scope>NUCLEOTIDE SEQUENCE</scope>
    <source>
        <strain evidence="9">NSJ-55</strain>
    </source>
</reference>
<evidence type="ECO:0000256" key="5">
    <source>
        <dbReference type="ARBA" id="ARBA00022989"/>
    </source>
</evidence>
<feature type="transmembrane region" description="Helical" evidence="7">
    <location>
        <begin position="153"/>
        <end position="177"/>
    </location>
</feature>
<dbReference type="EMBL" id="JACOPF010000004">
    <property type="protein sequence ID" value="MBC5690324.1"/>
    <property type="molecule type" value="Genomic_DNA"/>
</dbReference>
<comment type="caution">
    <text evidence="9">The sequence shown here is derived from an EMBL/GenBank/DDBJ whole genome shotgun (WGS) entry which is preliminary data.</text>
</comment>
<dbReference type="CDD" id="cd06261">
    <property type="entry name" value="TM_PBP2"/>
    <property type="match status" value="1"/>
</dbReference>
<keyword evidence="6 7" id="KW-0472">Membrane</keyword>